<comment type="caution">
    <text evidence="2">The sequence shown here is derived from an EMBL/GenBank/DDBJ whole genome shotgun (WGS) entry which is preliminary data.</text>
</comment>
<dbReference type="Proteomes" id="UP000732399">
    <property type="component" value="Unassembled WGS sequence"/>
</dbReference>
<evidence type="ECO:0000313" key="2">
    <source>
        <dbReference type="EMBL" id="NJR77519.1"/>
    </source>
</evidence>
<evidence type="ECO:0000256" key="1">
    <source>
        <dbReference type="SAM" id="Coils"/>
    </source>
</evidence>
<organism evidence="2 3">
    <name type="scientific">Sphingomonas corticis</name>
    <dbReference type="NCBI Taxonomy" id="2722791"/>
    <lineage>
        <taxon>Bacteria</taxon>
        <taxon>Pseudomonadati</taxon>
        <taxon>Pseudomonadota</taxon>
        <taxon>Alphaproteobacteria</taxon>
        <taxon>Sphingomonadales</taxon>
        <taxon>Sphingomonadaceae</taxon>
        <taxon>Sphingomonas</taxon>
    </lineage>
</organism>
<dbReference type="EMBL" id="JAAVJH010000001">
    <property type="protein sequence ID" value="NJR77519.1"/>
    <property type="molecule type" value="Genomic_DNA"/>
</dbReference>
<accession>A0ABX1CHM9</accession>
<protein>
    <submittedName>
        <fullName evidence="2">Uncharacterized protein</fullName>
    </submittedName>
</protein>
<gene>
    <name evidence="2" type="ORF">HBH26_02680</name>
</gene>
<reference evidence="2 3" key="1">
    <citation type="submission" date="2020-03" db="EMBL/GenBank/DDBJ databases">
        <authorList>
            <person name="Wang L."/>
            <person name="He N."/>
            <person name="Li Y."/>
            <person name="Fang Y."/>
            <person name="Zhang F."/>
        </authorList>
    </citation>
    <scope>NUCLEOTIDE SEQUENCE [LARGE SCALE GENOMIC DNA]</scope>
    <source>
        <strain evidence="2 3">36D10-4-7</strain>
    </source>
</reference>
<name>A0ABX1CHM9_9SPHN</name>
<keyword evidence="3" id="KW-1185">Reference proteome</keyword>
<sequence>MNKVLRPIEVTLERDGTVVDRIDRLPRRMPDGSIGVEYMGLVYPLARAGRAAMDGRWCYPSEAPICLEAPELSIGTGRTFWTLDRSGTRPYLFVNGSEALLAETLSRLASAAVAVEHHGPSFREGESGLLHDWFVRLDPTDAPGDWELAQLLADVAEPDVPPDAATPELVNARLRRDHDRLATRLVNAERELATAIAAADANQAELDGARYEAERASRRLETEAAFLRAGISALRSQTPVVDDGLVADLNERVDVLTADRDDALASWTKAEESVTQLRIGLEAAEAALAEASARPNERPAPATRKQARADAELQTVLRTLLPGIDLVRGSADFILTEVEDRRDLYGKLRLLIDDPVSVGGKRVHAADGWLEVHMGTGRGRDGRLYYKKSGLRWSVLVSDKAAQPNDFQWLKAQ</sequence>
<keyword evidence="1" id="KW-0175">Coiled coil</keyword>
<dbReference type="RefSeq" id="WP_168133011.1">
    <property type="nucleotide sequence ID" value="NZ_JAAVJH010000001.1"/>
</dbReference>
<feature type="coiled-coil region" evidence="1">
    <location>
        <begin position="171"/>
        <end position="205"/>
    </location>
</feature>
<evidence type="ECO:0000313" key="3">
    <source>
        <dbReference type="Proteomes" id="UP000732399"/>
    </source>
</evidence>
<proteinExistence type="predicted"/>